<reference evidence="2" key="2">
    <citation type="submission" date="2020-10" db="EMBL/GenBank/DDBJ databases">
        <authorList>
            <person name="Cooper E.A."/>
            <person name="Brenton Z.W."/>
            <person name="Flinn B.S."/>
            <person name="Jenkins J."/>
            <person name="Shu S."/>
            <person name="Flowers D."/>
            <person name="Luo F."/>
            <person name="Wang Y."/>
            <person name="Xia P."/>
            <person name="Barry K."/>
            <person name="Daum C."/>
            <person name="Lipzen A."/>
            <person name="Yoshinaga Y."/>
            <person name="Schmutz J."/>
            <person name="Saski C."/>
            <person name="Vermerris W."/>
            <person name="Kresovich S."/>
        </authorList>
    </citation>
    <scope>NUCLEOTIDE SEQUENCE</scope>
</reference>
<evidence type="ECO:0000313" key="3">
    <source>
        <dbReference type="Proteomes" id="UP000807115"/>
    </source>
</evidence>
<reference evidence="2" key="1">
    <citation type="journal article" date="2019" name="BMC Genomics">
        <title>A new reference genome for Sorghum bicolor reveals high levels of sequence similarity between sweet and grain genotypes: implications for the genetics of sugar metabolism.</title>
        <authorList>
            <person name="Cooper E.A."/>
            <person name="Brenton Z.W."/>
            <person name="Flinn B.S."/>
            <person name="Jenkins J."/>
            <person name="Shu S."/>
            <person name="Flowers D."/>
            <person name="Luo F."/>
            <person name="Wang Y."/>
            <person name="Xia P."/>
            <person name="Barry K."/>
            <person name="Daum C."/>
            <person name="Lipzen A."/>
            <person name="Yoshinaga Y."/>
            <person name="Schmutz J."/>
            <person name="Saski C."/>
            <person name="Vermerris W."/>
            <person name="Kresovich S."/>
        </authorList>
    </citation>
    <scope>NUCLEOTIDE SEQUENCE</scope>
</reference>
<name>A0A921U1H7_SORBI</name>
<feature type="compositionally biased region" description="Gly residues" evidence="1">
    <location>
        <begin position="1"/>
        <end position="11"/>
    </location>
</feature>
<feature type="region of interest" description="Disordered" evidence="1">
    <location>
        <begin position="1"/>
        <end position="76"/>
    </location>
</feature>
<evidence type="ECO:0000313" key="2">
    <source>
        <dbReference type="EMBL" id="KAG0514541.1"/>
    </source>
</evidence>
<dbReference type="AlphaFoldDB" id="A0A921U1H7"/>
<dbReference type="EMBL" id="CM027689">
    <property type="protein sequence ID" value="KAG0514541.1"/>
    <property type="molecule type" value="Genomic_DNA"/>
</dbReference>
<protein>
    <submittedName>
        <fullName evidence="2">Uncharacterized protein</fullName>
    </submittedName>
</protein>
<dbReference type="Proteomes" id="UP000807115">
    <property type="component" value="Chromosome 10"/>
</dbReference>
<feature type="compositionally biased region" description="Basic and acidic residues" evidence="1">
    <location>
        <begin position="136"/>
        <end position="152"/>
    </location>
</feature>
<comment type="caution">
    <text evidence="2">The sequence shown here is derived from an EMBL/GenBank/DDBJ whole genome shotgun (WGS) entry which is preliminary data.</text>
</comment>
<sequence length="185" mass="20099">MPSGVGPGLGPVGARPSHGPKILGATLQFGLRKKPIKKKTRAQPHRKVAQLPTTSSPTRPRRTPLHAPPPLLPPSYTVRGPTSSLPPLAWRRWVVLCSRPRPCPHSHTARARADRDRPLLACPAARHPLLALAASPRHDRGSAAARRQDRTRTAVRQSQSPLPPVRLSLRHGLGELEPPCPELEA</sequence>
<gene>
    <name evidence="2" type="ORF">BDA96_10G200900</name>
</gene>
<accession>A0A921U1H7</accession>
<feature type="compositionally biased region" description="Basic residues" evidence="1">
    <location>
        <begin position="31"/>
        <end position="48"/>
    </location>
</feature>
<evidence type="ECO:0000256" key="1">
    <source>
        <dbReference type="SAM" id="MobiDB-lite"/>
    </source>
</evidence>
<proteinExistence type="predicted"/>
<feature type="region of interest" description="Disordered" evidence="1">
    <location>
        <begin position="134"/>
        <end position="185"/>
    </location>
</feature>
<organism evidence="2 3">
    <name type="scientific">Sorghum bicolor</name>
    <name type="common">Sorghum</name>
    <name type="synonym">Sorghum vulgare</name>
    <dbReference type="NCBI Taxonomy" id="4558"/>
    <lineage>
        <taxon>Eukaryota</taxon>
        <taxon>Viridiplantae</taxon>
        <taxon>Streptophyta</taxon>
        <taxon>Embryophyta</taxon>
        <taxon>Tracheophyta</taxon>
        <taxon>Spermatophyta</taxon>
        <taxon>Magnoliopsida</taxon>
        <taxon>Liliopsida</taxon>
        <taxon>Poales</taxon>
        <taxon>Poaceae</taxon>
        <taxon>PACMAD clade</taxon>
        <taxon>Panicoideae</taxon>
        <taxon>Andropogonodae</taxon>
        <taxon>Andropogoneae</taxon>
        <taxon>Sorghinae</taxon>
        <taxon>Sorghum</taxon>
    </lineage>
</organism>